<dbReference type="PANTHER" id="PTHR43369">
    <property type="entry name" value="PHOSPHORIBOSYLGLYCINAMIDE FORMYLTRANSFERASE"/>
    <property type="match status" value="1"/>
</dbReference>
<evidence type="ECO:0000259" key="6">
    <source>
        <dbReference type="Pfam" id="PF00551"/>
    </source>
</evidence>
<dbReference type="Gene3D" id="3.40.50.170">
    <property type="entry name" value="Formyl transferase, N-terminal domain"/>
    <property type="match status" value="1"/>
</dbReference>
<dbReference type="GO" id="GO:0005829">
    <property type="term" value="C:cytosol"/>
    <property type="evidence" value="ECO:0007669"/>
    <property type="project" value="TreeGrafter"/>
</dbReference>
<dbReference type="GO" id="GO:0006189">
    <property type="term" value="P:'de novo' IMP biosynthetic process"/>
    <property type="evidence" value="ECO:0007669"/>
    <property type="project" value="InterPro"/>
</dbReference>
<dbReference type="InterPro" id="IPR036477">
    <property type="entry name" value="Formyl_transf_N_sf"/>
</dbReference>
<dbReference type="EMBL" id="VSSQ01116707">
    <property type="protein sequence ID" value="MPN51513.1"/>
    <property type="molecule type" value="Genomic_DNA"/>
</dbReference>
<dbReference type="CDD" id="cd08645">
    <property type="entry name" value="FMT_core_GART"/>
    <property type="match status" value="1"/>
</dbReference>
<evidence type="ECO:0000256" key="5">
    <source>
        <dbReference type="SAM" id="Phobius"/>
    </source>
</evidence>
<feature type="domain" description="Formyl transferase N-terminal" evidence="6">
    <location>
        <begin position="2"/>
        <end position="148"/>
    </location>
</feature>
<dbReference type="GO" id="GO:0004644">
    <property type="term" value="F:phosphoribosylglycinamide formyltransferase activity"/>
    <property type="evidence" value="ECO:0007669"/>
    <property type="project" value="UniProtKB-EC"/>
</dbReference>
<evidence type="ECO:0000256" key="4">
    <source>
        <dbReference type="ARBA" id="ARBA00022755"/>
    </source>
</evidence>
<keyword evidence="5" id="KW-0472">Membrane</keyword>
<comment type="pathway">
    <text evidence="1">Purine metabolism; IMP biosynthesis via de novo pathway; N(2)-formyl-N(1)-(5-phospho-D-ribosyl)glycinamide from N(1)-(5-phospho-D-ribosyl)glycinamide (10-formyl THF route): step 1/1.</text>
</comment>
<reference evidence="7" key="1">
    <citation type="submission" date="2019-08" db="EMBL/GenBank/DDBJ databases">
        <authorList>
            <person name="Kucharzyk K."/>
            <person name="Murdoch R.W."/>
            <person name="Higgins S."/>
            <person name="Loffler F."/>
        </authorList>
    </citation>
    <scope>NUCLEOTIDE SEQUENCE</scope>
</reference>
<protein>
    <recommendedName>
        <fullName evidence="2">phosphoribosylglycinamide formyltransferase 1</fullName>
        <ecNumber evidence="2">2.1.2.2</ecNumber>
    </recommendedName>
</protein>
<evidence type="ECO:0000256" key="3">
    <source>
        <dbReference type="ARBA" id="ARBA00022679"/>
    </source>
</evidence>
<dbReference type="AlphaFoldDB" id="A0A645IWD8"/>
<accession>A0A645IWD8</accession>
<name>A0A645IWD8_9ZZZZ</name>
<dbReference type="InterPro" id="IPR004607">
    <property type="entry name" value="GART"/>
</dbReference>
<dbReference type="Pfam" id="PF00551">
    <property type="entry name" value="Formyl_trans_N"/>
    <property type="match status" value="1"/>
</dbReference>
<dbReference type="InterPro" id="IPR002376">
    <property type="entry name" value="Formyl_transf_N"/>
</dbReference>
<dbReference type="PANTHER" id="PTHR43369:SF2">
    <property type="entry name" value="PHOSPHORIBOSYLGLYCINAMIDE FORMYLTRANSFERASE"/>
    <property type="match status" value="1"/>
</dbReference>
<keyword evidence="5" id="KW-1133">Transmembrane helix</keyword>
<dbReference type="SUPFAM" id="SSF53328">
    <property type="entry name" value="Formyltransferase"/>
    <property type="match status" value="1"/>
</dbReference>
<feature type="transmembrane region" description="Helical" evidence="5">
    <location>
        <begin position="43"/>
        <end position="61"/>
    </location>
</feature>
<proteinExistence type="predicted"/>
<organism evidence="7">
    <name type="scientific">bioreactor metagenome</name>
    <dbReference type="NCBI Taxonomy" id="1076179"/>
    <lineage>
        <taxon>unclassified sequences</taxon>
        <taxon>metagenomes</taxon>
        <taxon>ecological metagenomes</taxon>
    </lineage>
</organism>
<sequence length="167" mass="18003">MYALQRAADAGVKTAVVWRKTCPGSAVFDEALLRVLQQNNIDVVVLAGFLSILGPSVIAAYSGRILNVHPSLIPSFCGKGFYGLKVHEAVLAAGVKVTGATVHLVNEVPDGGKIVAQRAVRVHRGDDAATLQRRVMEQAEWKLLPRAVEQLCATLAREDKTHKRKGV</sequence>
<evidence type="ECO:0000256" key="1">
    <source>
        <dbReference type="ARBA" id="ARBA00005054"/>
    </source>
</evidence>
<keyword evidence="4" id="KW-0658">Purine biosynthesis</keyword>
<gene>
    <name evidence="7" type="primary">purN_52</name>
    <name evidence="7" type="ORF">SDC9_199161</name>
</gene>
<keyword evidence="5" id="KW-0812">Transmembrane</keyword>
<dbReference type="EC" id="2.1.2.2" evidence="2"/>
<evidence type="ECO:0000313" key="7">
    <source>
        <dbReference type="EMBL" id="MPN51513.1"/>
    </source>
</evidence>
<evidence type="ECO:0000256" key="2">
    <source>
        <dbReference type="ARBA" id="ARBA00012254"/>
    </source>
</evidence>
<comment type="caution">
    <text evidence="7">The sequence shown here is derived from an EMBL/GenBank/DDBJ whole genome shotgun (WGS) entry which is preliminary data.</text>
</comment>
<keyword evidence="3 7" id="KW-0808">Transferase</keyword>